<accession>A0A0A2WR45</accession>
<gene>
    <name evidence="1" type="ORF">LF41_1305</name>
</gene>
<comment type="caution">
    <text evidence="1">The sequence shown here is derived from an EMBL/GenBank/DDBJ whole genome shotgun (WGS) entry which is preliminary data.</text>
</comment>
<sequence>MALNDNGEPQAFLHLYRKLREVRAECGASLITKGDRWKDCGEGWLLWAAFLLQSNAAIELKS</sequence>
<proteinExistence type="predicted"/>
<reference evidence="1 2" key="1">
    <citation type="submission" date="2014-09" db="EMBL/GenBank/DDBJ databases">
        <title>Genome sequences of Lysobacter dokdonensis DS-58.</title>
        <authorList>
            <person name="Kim J.F."/>
            <person name="Kwak M.-J."/>
        </authorList>
    </citation>
    <scope>NUCLEOTIDE SEQUENCE [LARGE SCALE GENOMIC DNA]</scope>
    <source>
        <strain evidence="1 2">DS-58</strain>
    </source>
</reference>
<name>A0A0A2WR45_9GAMM</name>
<dbReference type="AlphaFoldDB" id="A0A0A2WR45"/>
<evidence type="ECO:0000313" key="1">
    <source>
        <dbReference type="EMBL" id="KGQ20765.1"/>
    </source>
</evidence>
<dbReference type="EMBL" id="JRKJ01000002">
    <property type="protein sequence ID" value="KGQ20765.1"/>
    <property type="molecule type" value="Genomic_DNA"/>
</dbReference>
<protein>
    <submittedName>
        <fullName evidence="1">Uncharacterized protein</fullName>
    </submittedName>
</protein>
<keyword evidence="2" id="KW-1185">Reference proteome</keyword>
<organism evidence="1 2">
    <name type="scientific">Lysobacter dokdonensis DS-58</name>
    <dbReference type="NCBI Taxonomy" id="1300345"/>
    <lineage>
        <taxon>Bacteria</taxon>
        <taxon>Pseudomonadati</taxon>
        <taxon>Pseudomonadota</taxon>
        <taxon>Gammaproteobacteria</taxon>
        <taxon>Lysobacterales</taxon>
        <taxon>Lysobacteraceae</taxon>
        <taxon>Noviluteimonas</taxon>
    </lineage>
</organism>
<dbReference type="Proteomes" id="UP000030518">
    <property type="component" value="Unassembled WGS sequence"/>
</dbReference>
<evidence type="ECO:0000313" key="2">
    <source>
        <dbReference type="Proteomes" id="UP000030518"/>
    </source>
</evidence>